<evidence type="ECO:0000256" key="1">
    <source>
        <dbReference type="SAM" id="MobiDB-lite"/>
    </source>
</evidence>
<feature type="compositionally biased region" description="Basic and acidic residues" evidence="1">
    <location>
        <begin position="47"/>
        <end position="68"/>
    </location>
</feature>
<dbReference type="EMBL" id="JACSEA010000001">
    <property type="protein sequence ID" value="KAF7412726.1"/>
    <property type="molecule type" value="Genomic_DNA"/>
</dbReference>
<keyword evidence="3" id="KW-1185">Reference proteome</keyword>
<gene>
    <name evidence="2" type="ORF">HZH66_001622</name>
</gene>
<proteinExistence type="predicted"/>
<organism evidence="2 3">
    <name type="scientific">Vespula vulgaris</name>
    <name type="common">Yellow jacket</name>
    <name type="synonym">Wasp</name>
    <dbReference type="NCBI Taxonomy" id="7454"/>
    <lineage>
        <taxon>Eukaryota</taxon>
        <taxon>Metazoa</taxon>
        <taxon>Ecdysozoa</taxon>
        <taxon>Arthropoda</taxon>
        <taxon>Hexapoda</taxon>
        <taxon>Insecta</taxon>
        <taxon>Pterygota</taxon>
        <taxon>Neoptera</taxon>
        <taxon>Endopterygota</taxon>
        <taxon>Hymenoptera</taxon>
        <taxon>Apocrita</taxon>
        <taxon>Aculeata</taxon>
        <taxon>Vespoidea</taxon>
        <taxon>Vespidae</taxon>
        <taxon>Vespinae</taxon>
        <taxon>Vespula</taxon>
    </lineage>
</organism>
<evidence type="ECO:0000313" key="3">
    <source>
        <dbReference type="Proteomes" id="UP000614350"/>
    </source>
</evidence>
<reference evidence="2" key="1">
    <citation type="journal article" date="2020" name="G3 (Bethesda)">
        <title>High-Quality Assemblies for Three Invasive Social Wasps from the &lt;i&gt;Vespula&lt;/i&gt; Genus.</title>
        <authorList>
            <person name="Harrop T.W.R."/>
            <person name="Guhlin J."/>
            <person name="McLaughlin G.M."/>
            <person name="Permina E."/>
            <person name="Stockwell P."/>
            <person name="Gilligan J."/>
            <person name="Le Lec M.F."/>
            <person name="Gruber M.A.M."/>
            <person name="Quinn O."/>
            <person name="Lovegrove M."/>
            <person name="Duncan E.J."/>
            <person name="Remnant E.J."/>
            <person name="Van Eeckhoven J."/>
            <person name="Graham B."/>
            <person name="Knapp R.A."/>
            <person name="Langford K.W."/>
            <person name="Kronenberg Z."/>
            <person name="Press M.O."/>
            <person name="Eacker S.M."/>
            <person name="Wilson-Rankin E.E."/>
            <person name="Purcell J."/>
            <person name="Lester P.J."/>
            <person name="Dearden P.K."/>
        </authorList>
    </citation>
    <scope>NUCLEOTIDE SEQUENCE</scope>
    <source>
        <strain evidence="2">Marl-1</strain>
    </source>
</reference>
<dbReference type="AlphaFoldDB" id="A0A834KYZ8"/>
<comment type="caution">
    <text evidence="2">The sequence shown here is derived from an EMBL/GenBank/DDBJ whole genome shotgun (WGS) entry which is preliminary data.</text>
</comment>
<dbReference type="Proteomes" id="UP000614350">
    <property type="component" value="Unassembled WGS sequence"/>
</dbReference>
<sequence length="180" mass="20331">MREKKVVRPFISSLEKRKVGTPCRGIVEQDKVNTIRTRQIGPKRYVSAKEDAGGNESRKEHESRREEANISRAGTLVINRTRHNITAGVSDVGATGYYTLFAFGDTETLENGARYEASIKRSDVVCTSRGYLVRNRSERGRPETNKEFRTKGEERSRDKVDGVKSVGLALNKQRWKIDGV</sequence>
<protein>
    <submittedName>
        <fullName evidence="2">Uncharacterized protein</fullName>
    </submittedName>
</protein>
<feature type="region of interest" description="Disordered" evidence="1">
    <location>
        <begin position="38"/>
        <end position="68"/>
    </location>
</feature>
<accession>A0A834KYZ8</accession>
<feature type="region of interest" description="Disordered" evidence="1">
    <location>
        <begin position="136"/>
        <end position="159"/>
    </location>
</feature>
<name>A0A834KYZ8_VESVU</name>
<evidence type="ECO:0000313" key="2">
    <source>
        <dbReference type="EMBL" id="KAF7412726.1"/>
    </source>
</evidence>